<keyword evidence="6" id="KW-0966">Cell projection</keyword>
<gene>
    <name evidence="7" type="ORF">VOLCADRAFT_120268</name>
</gene>
<evidence type="ECO:0000256" key="5">
    <source>
        <dbReference type="ARBA" id="ARBA00023212"/>
    </source>
</evidence>
<evidence type="ECO:0000256" key="1">
    <source>
        <dbReference type="ARBA" id="ARBA00004430"/>
    </source>
</evidence>
<dbReference type="PANTHER" id="PTHR31078:SF1">
    <property type="entry name" value="CILIA- AND FLAGELLA-ASSOCIATED PROTEIN 300"/>
    <property type="match status" value="1"/>
</dbReference>
<organism evidence="8">
    <name type="scientific">Volvox carteri f. nagariensis</name>
    <dbReference type="NCBI Taxonomy" id="3068"/>
    <lineage>
        <taxon>Eukaryota</taxon>
        <taxon>Viridiplantae</taxon>
        <taxon>Chlorophyta</taxon>
        <taxon>core chlorophytes</taxon>
        <taxon>Chlorophyceae</taxon>
        <taxon>CS clade</taxon>
        <taxon>Chlamydomonadales</taxon>
        <taxon>Volvocaceae</taxon>
        <taxon>Volvox</taxon>
    </lineage>
</organism>
<reference evidence="7 8" key="1">
    <citation type="journal article" date="2010" name="Science">
        <title>Genomic analysis of organismal complexity in the multicellular green alga Volvox carteri.</title>
        <authorList>
            <person name="Prochnik S.E."/>
            <person name="Umen J."/>
            <person name="Nedelcu A.M."/>
            <person name="Hallmann A."/>
            <person name="Miller S.M."/>
            <person name="Nishii I."/>
            <person name="Ferris P."/>
            <person name="Kuo A."/>
            <person name="Mitros T."/>
            <person name="Fritz-Laylin L.K."/>
            <person name="Hellsten U."/>
            <person name="Chapman J."/>
            <person name="Simakov O."/>
            <person name="Rensing S.A."/>
            <person name="Terry A."/>
            <person name="Pangilinan J."/>
            <person name="Kapitonov V."/>
            <person name="Jurka J."/>
            <person name="Salamov A."/>
            <person name="Shapiro H."/>
            <person name="Schmutz J."/>
            <person name="Grimwood J."/>
            <person name="Lindquist E."/>
            <person name="Lucas S."/>
            <person name="Grigoriev I.V."/>
            <person name="Schmitt R."/>
            <person name="Kirk D."/>
            <person name="Rokhsar D.S."/>
        </authorList>
    </citation>
    <scope>NUCLEOTIDE SEQUENCE [LARGE SCALE GENOMIC DNA]</scope>
    <source>
        <strain evidence="8">f. Nagariensis / Eve</strain>
    </source>
</reference>
<sequence>MATFVPVPLPPSSQLTDAFVKSQLTKWDLLRNMKYMVVRYTKPYHKMQGQELITDMLNDPKVQEAFQVLRSGGKWTGLGGRVTRVDANVVTASLTRLDIFDKLNESSPAIVRPNGDIAKCMDNVREGFQISDLLRDLLLNEDSENAGLYSAEERDELLWRLFEHMVLGGSCCQFEDKLEPYVETSKRLYKELVSALKDPGTGKIHVASVVYKVNAVHGESGPLELFPSKSRQNFCYVSMDPSRRLAKILYHAYVPYW</sequence>
<dbReference type="InParanoid" id="D8TIV9"/>
<dbReference type="Pfam" id="PF14926">
    <property type="entry name" value="CFAP300"/>
    <property type="match status" value="1"/>
</dbReference>
<dbReference type="KEGG" id="vcn:VOLCADRAFT_120268"/>
<evidence type="ECO:0000256" key="4">
    <source>
        <dbReference type="ARBA" id="ARBA00022490"/>
    </source>
</evidence>
<protein>
    <recommendedName>
        <fullName evidence="3">Cilia- and flagella-associated protein 300</fullName>
    </recommendedName>
</protein>
<dbReference type="eggNOG" id="ENOG502QUFH">
    <property type="taxonomic scope" value="Eukaryota"/>
</dbReference>
<dbReference type="RefSeq" id="XP_002946508.1">
    <property type="nucleotide sequence ID" value="XM_002946462.1"/>
</dbReference>
<keyword evidence="4" id="KW-0963">Cytoplasm</keyword>
<dbReference type="EMBL" id="GL378324">
    <property type="protein sequence ID" value="EFJ52435.1"/>
    <property type="molecule type" value="Genomic_DNA"/>
</dbReference>
<comment type="subcellular location">
    <subcellularLocation>
        <location evidence="1">Cytoplasm</location>
        <location evidence="1">Cytoskeleton</location>
        <location evidence="1">Cilium axoneme</location>
    </subcellularLocation>
</comment>
<accession>D8TIV9</accession>
<comment type="similarity">
    <text evidence="2">Belongs to the CFAP300 family.</text>
</comment>
<keyword evidence="5" id="KW-0206">Cytoskeleton</keyword>
<dbReference type="OrthoDB" id="567861at2759"/>
<name>D8TIV9_VOLCA</name>
<evidence type="ECO:0000256" key="3">
    <source>
        <dbReference type="ARBA" id="ARBA00022174"/>
    </source>
</evidence>
<dbReference type="GO" id="GO:0005930">
    <property type="term" value="C:axoneme"/>
    <property type="evidence" value="ECO:0007669"/>
    <property type="project" value="UniProtKB-SubCell"/>
</dbReference>
<dbReference type="GeneID" id="9622034"/>
<keyword evidence="8" id="KW-1185">Reference proteome</keyword>
<dbReference type="Proteomes" id="UP000001058">
    <property type="component" value="Unassembled WGS sequence"/>
</dbReference>
<evidence type="ECO:0000256" key="2">
    <source>
        <dbReference type="ARBA" id="ARBA00009205"/>
    </source>
</evidence>
<dbReference type="InterPro" id="IPR029416">
    <property type="entry name" value="CFAP300"/>
</dbReference>
<evidence type="ECO:0000313" key="7">
    <source>
        <dbReference type="EMBL" id="EFJ52435.1"/>
    </source>
</evidence>
<evidence type="ECO:0000313" key="8">
    <source>
        <dbReference type="Proteomes" id="UP000001058"/>
    </source>
</evidence>
<dbReference type="PANTHER" id="PTHR31078">
    <property type="entry name" value="CILIA- AND FLAGELLA-ASSOCIATED PROTEIN 300"/>
    <property type="match status" value="1"/>
</dbReference>
<evidence type="ECO:0000256" key="6">
    <source>
        <dbReference type="ARBA" id="ARBA00023273"/>
    </source>
</evidence>
<proteinExistence type="inferred from homology"/>
<dbReference type="AlphaFoldDB" id="D8TIV9"/>
<dbReference type="STRING" id="3068.D8TIV9"/>